<evidence type="ECO:0000313" key="4">
    <source>
        <dbReference type="Proteomes" id="UP000241769"/>
    </source>
</evidence>
<accession>A0A2P6NIF8</accession>
<evidence type="ECO:0000256" key="1">
    <source>
        <dbReference type="SAM" id="MobiDB-lite"/>
    </source>
</evidence>
<protein>
    <recommendedName>
        <fullName evidence="2">Ras guanine nucleotide exchange factor glfB-like C-terminal domain-containing protein</fullName>
    </recommendedName>
</protein>
<feature type="domain" description="Ras guanine nucleotide exchange factor glfB-like C-terminal" evidence="2">
    <location>
        <begin position="230"/>
        <end position="396"/>
    </location>
</feature>
<gene>
    <name evidence="3" type="ORF">PROFUN_09072</name>
</gene>
<dbReference type="OrthoDB" id="18123at2759"/>
<organism evidence="3 4">
    <name type="scientific">Planoprotostelium fungivorum</name>
    <dbReference type="NCBI Taxonomy" id="1890364"/>
    <lineage>
        <taxon>Eukaryota</taxon>
        <taxon>Amoebozoa</taxon>
        <taxon>Evosea</taxon>
        <taxon>Variosea</taxon>
        <taxon>Cavosteliida</taxon>
        <taxon>Cavosteliaceae</taxon>
        <taxon>Planoprotostelium</taxon>
    </lineage>
</organism>
<dbReference type="PANTHER" id="PTHR36127">
    <property type="entry name" value="EXPRESSED PROTEIN"/>
    <property type="match status" value="1"/>
</dbReference>
<dbReference type="Proteomes" id="UP000241769">
    <property type="component" value="Unassembled WGS sequence"/>
</dbReference>
<comment type="caution">
    <text evidence="3">The sequence shown here is derived from an EMBL/GenBank/DDBJ whole genome shotgun (WGS) entry which is preliminary data.</text>
</comment>
<feature type="region of interest" description="Disordered" evidence="1">
    <location>
        <begin position="1"/>
        <end position="20"/>
    </location>
</feature>
<dbReference type="InterPro" id="IPR056651">
    <property type="entry name" value="GlfB-like_C"/>
</dbReference>
<proteinExistence type="predicted"/>
<dbReference type="InParanoid" id="A0A2P6NIF8"/>
<evidence type="ECO:0000313" key="3">
    <source>
        <dbReference type="EMBL" id="PRP83740.1"/>
    </source>
</evidence>
<dbReference type="EMBL" id="MDYQ01000077">
    <property type="protein sequence ID" value="PRP83740.1"/>
    <property type="molecule type" value="Genomic_DNA"/>
</dbReference>
<keyword evidence="4" id="KW-1185">Reference proteome</keyword>
<sequence>MPNFIRKKSQSDLKRPVPAAPSLDDSIKRVWDVPLSRTPTCKDFPRLAGRIDVVGYLDEREEIPKPIIIKTEEPLITSVRSYITEYGRSNQVDSESVEKYIDILEREHIFTVDGNLFLISDDRWNDLGLPSSLTESLKKAGAEQDKRLTAKLSPTAAHRLVSTFSFARRSLQLLQNIKLDSGEKSEEQLKDIMKASEDKEEFSESFIAVTNAATLKPPPEDAKLYHVEISKVIDDLAARTETPERQQFIREEIKKLQNRGPVSEMQMVMEAFFKTIGEDCRLVRILKAITQNIIFAGIYALKMKVPQIPMTRDVPTREGWTILVTFTRNIVTVVHRRREQSLATAPPDEKYWFEWELRMVFDSEVKRLESSGLRITELAFGEDVNPRKKEAIQKALSNGSLILI</sequence>
<dbReference type="PANTHER" id="PTHR36127:SF3">
    <property type="entry name" value="COMM DOMAIN-CONTAINING PROTEIN"/>
    <property type="match status" value="1"/>
</dbReference>
<name>A0A2P6NIF8_9EUKA</name>
<reference evidence="3 4" key="1">
    <citation type="journal article" date="2018" name="Genome Biol. Evol.">
        <title>Multiple Roots of Fruiting Body Formation in Amoebozoa.</title>
        <authorList>
            <person name="Hillmann F."/>
            <person name="Forbes G."/>
            <person name="Novohradska S."/>
            <person name="Ferling I."/>
            <person name="Riege K."/>
            <person name="Groth M."/>
            <person name="Westermann M."/>
            <person name="Marz M."/>
            <person name="Spaller T."/>
            <person name="Winckler T."/>
            <person name="Schaap P."/>
            <person name="Glockner G."/>
        </authorList>
    </citation>
    <scope>NUCLEOTIDE SEQUENCE [LARGE SCALE GENOMIC DNA]</scope>
    <source>
        <strain evidence="3 4">Jena</strain>
    </source>
</reference>
<dbReference type="AlphaFoldDB" id="A0A2P6NIF8"/>
<dbReference type="Pfam" id="PF24929">
    <property type="entry name" value="GlfB_C"/>
    <property type="match status" value="1"/>
</dbReference>
<evidence type="ECO:0000259" key="2">
    <source>
        <dbReference type="Pfam" id="PF24929"/>
    </source>
</evidence>